<feature type="transmembrane region" description="Helical" evidence="11">
    <location>
        <begin position="187"/>
        <end position="209"/>
    </location>
</feature>
<evidence type="ECO:0000256" key="6">
    <source>
        <dbReference type="ARBA" id="ARBA00022989"/>
    </source>
</evidence>
<organism evidence="12 13">
    <name type="scientific">Phocoenobacter skyensis</name>
    <dbReference type="NCBI Taxonomy" id="97481"/>
    <lineage>
        <taxon>Bacteria</taxon>
        <taxon>Pseudomonadati</taxon>
        <taxon>Pseudomonadota</taxon>
        <taxon>Gammaproteobacteria</taxon>
        <taxon>Pasteurellales</taxon>
        <taxon>Pasteurellaceae</taxon>
        <taxon>Phocoenobacter</taxon>
    </lineage>
</organism>
<dbReference type="GO" id="GO:0015499">
    <property type="term" value="F:formate transmembrane transporter activity"/>
    <property type="evidence" value="ECO:0007669"/>
    <property type="project" value="UniProtKB-UniRule"/>
</dbReference>
<dbReference type="Proteomes" id="UP000198883">
    <property type="component" value="Unassembled WGS sequence"/>
</dbReference>
<evidence type="ECO:0000256" key="10">
    <source>
        <dbReference type="NCBIfam" id="TIGR04060"/>
    </source>
</evidence>
<dbReference type="InterPro" id="IPR024002">
    <property type="entry name" value="For/NO2_transpt_CS"/>
</dbReference>
<evidence type="ECO:0000256" key="3">
    <source>
        <dbReference type="ARBA" id="ARBA00022475"/>
    </source>
</evidence>
<keyword evidence="7 11" id="KW-0472">Membrane</keyword>
<evidence type="ECO:0000256" key="8">
    <source>
        <dbReference type="ARBA" id="ARBA00035914"/>
    </source>
</evidence>
<gene>
    <name evidence="12" type="ORF">SAMN05444853_10397</name>
</gene>
<dbReference type="InterPro" id="IPR023271">
    <property type="entry name" value="Aquaporin-like"/>
</dbReference>
<evidence type="ECO:0000256" key="9">
    <source>
        <dbReference type="ARBA" id="ARBA00049660"/>
    </source>
</evidence>
<comment type="catalytic activity">
    <reaction evidence="8">
        <text>formate(in) = formate(out)</text>
        <dbReference type="Rhea" id="RHEA:29679"/>
        <dbReference type="ChEBI" id="CHEBI:15740"/>
    </reaction>
</comment>
<feature type="transmembrane region" description="Helical" evidence="11">
    <location>
        <begin position="249"/>
        <end position="272"/>
    </location>
</feature>
<comment type="subcellular location">
    <subcellularLocation>
        <location evidence="1">Cell inner membrane</location>
        <topology evidence="1">Multi-pass membrane protein</topology>
    </subcellularLocation>
</comment>
<dbReference type="PANTHER" id="PTHR30520">
    <property type="entry name" value="FORMATE TRANSPORTER-RELATED"/>
    <property type="match status" value="1"/>
</dbReference>
<dbReference type="Pfam" id="PF01226">
    <property type="entry name" value="Form_Nir_trans"/>
    <property type="match status" value="1"/>
</dbReference>
<proteinExistence type="inferred from homology"/>
<sequence>MMMNSPTEMAKIAQDGAVYKALKKPLYAFISAILAGAFIAIAFVFYTTVKTGAGNMPWGIANLIGGIVFSLGLMLVVVFGTDLFTSTTLTIIAKASGKISLTQMLKNWGVVYFGNFVGGLVIVALMWFAGQYMADHGQWGLTILKVSQHKLHHTWVEAFSLGIMCNVMVCAGVWMSYAGKSLTDRTLILILPIAMFVASGFEHCVANMFMVPMGILIQHCASPEFWSAISIDPAQFADLTIGHFINSNLIPVTLGNIVGGSFFIGLVQWFLYIRKH</sequence>
<dbReference type="Gene3D" id="1.20.1080.10">
    <property type="entry name" value="Glycerol uptake facilitator protein"/>
    <property type="match status" value="1"/>
</dbReference>
<accession>A0A1H7V0G1</accession>
<reference evidence="13" key="1">
    <citation type="submission" date="2016-10" db="EMBL/GenBank/DDBJ databases">
        <authorList>
            <person name="Varghese N."/>
            <person name="Submissions S."/>
        </authorList>
    </citation>
    <scope>NUCLEOTIDE SEQUENCE [LARGE SCALE GENOMIC DNA]</scope>
    <source>
        <strain evidence="13">DSM 24204</strain>
    </source>
</reference>
<evidence type="ECO:0000256" key="7">
    <source>
        <dbReference type="ARBA" id="ARBA00023136"/>
    </source>
</evidence>
<dbReference type="AlphaFoldDB" id="A0A1H7V0G1"/>
<dbReference type="PANTHER" id="PTHR30520:SF10">
    <property type="entry name" value="FORMATE CHANNEL FOCA-RELATED"/>
    <property type="match status" value="1"/>
</dbReference>
<keyword evidence="4" id="KW-0997">Cell inner membrane</keyword>
<feature type="transmembrane region" description="Helical" evidence="11">
    <location>
        <begin position="58"/>
        <end position="79"/>
    </location>
</feature>
<dbReference type="InterPro" id="IPR023999">
    <property type="entry name" value="Formate_transptr_FocA"/>
</dbReference>
<keyword evidence="3" id="KW-1003">Cell membrane</keyword>
<evidence type="ECO:0000256" key="2">
    <source>
        <dbReference type="ARBA" id="ARBA00022448"/>
    </source>
</evidence>
<dbReference type="NCBIfam" id="TIGR04060">
    <property type="entry name" value="formate_focA"/>
    <property type="match status" value="1"/>
</dbReference>
<dbReference type="EMBL" id="FOBN01000003">
    <property type="protein sequence ID" value="SEM02623.1"/>
    <property type="molecule type" value="Genomic_DNA"/>
</dbReference>
<feature type="transmembrane region" description="Helical" evidence="11">
    <location>
        <begin position="110"/>
        <end position="134"/>
    </location>
</feature>
<comment type="similarity">
    <text evidence="9">Belongs to the FNT transporter (TC 1.A.16) family.</text>
</comment>
<dbReference type="InterPro" id="IPR000292">
    <property type="entry name" value="For/NO2_transpt"/>
</dbReference>
<evidence type="ECO:0000256" key="4">
    <source>
        <dbReference type="ARBA" id="ARBA00022519"/>
    </source>
</evidence>
<name>A0A1H7V0G1_9PAST</name>
<dbReference type="GO" id="GO:0005886">
    <property type="term" value="C:plasma membrane"/>
    <property type="evidence" value="ECO:0007669"/>
    <property type="project" value="UniProtKB-SubCell"/>
</dbReference>
<keyword evidence="2" id="KW-0813">Transport</keyword>
<evidence type="ECO:0000256" key="5">
    <source>
        <dbReference type="ARBA" id="ARBA00022692"/>
    </source>
</evidence>
<evidence type="ECO:0000313" key="13">
    <source>
        <dbReference type="Proteomes" id="UP000198883"/>
    </source>
</evidence>
<keyword evidence="5 11" id="KW-0812">Transmembrane</keyword>
<evidence type="ECO:0000256" key="1">
    <source>
        <dbReference type="ARBA" id="ARBA00004429"/>
    </source>
</evidence>
<dbReference type="NCBIfam" id="TIGR00790">
    <property type="entry name" value="fnt"/>
    <property type="match status" value="1"/>
</dbReference>
<dbReference type="GO" id="GO:0042802">
    <property type="term" value="F:identical protein binding"/>
    <property type="evidence" value="ECO:0007669"/>
    <property type="project" value="UniProtKB-ARBA"/>
</dbReference>
<dbReference type="FunFam" id="1.20.1080.10:FF:000006">
    <property type="entry name" value="Formate transporter FocA"/>
    <property type="match status" value="1"/>
</dbReference>
<dbReference type="PROSITE" id="PS01005">
    <property type="entry name" value="FORMATE_NITRITE_TP_1"/>
    <property type="match status" value="1"/>
</dbReference>
<protein>
    <recommendedName>
        <fullName evidence="10">Formate transporter FocA</fullName>
    </recommendedName>
</protein>
<keyword evidence="6 11" id="KW-1133">Transmembrane helix</keyword>
<evidence type="ECO:0000313" key="12">
    <source>
        <dbReference type="EMBL" id="SEM02623.1"/>
    </source>
</evidence>
<evidence type="ECO:0000256" key="11">
    <source>
        <dbReference type="SAM" id="Phobius"/>
    </source>
</evidence>
<feature type="transmembrane region" description="Helical" evidence="11">
    <location>
        <begin position="26"/>
        <end position="46"/>
    </location>
</feature>
<feature type="transmembrane region" description="Helical" evidence="11">
    <location>
        <begin position="154"/>
        <end position="175"/>
    </location>
</feature>
<dbReference type="STRING" id="97481.SAMN05444853_10397"/>